<name>A0ABV7IK46_9RHOB</name>
<dbReference type="PRINTS" id="PR00084">
    <property type="entry name" value="MTLDHDRGNASE"/>
</dbReference>
<evidence type="ECO:0000256" key="1">
    <source>
        <dbReference type="ARBA" id="ARBA00023002"/>
    </source>
</evidence>
<keyword evidence="5" id="KW-1185">Reference proteome</keyword>
<dbReference type="GO" id="GO:0016491">
    <property type="term" value="F:oxidoreductase activity"/>
    <property type="evidence" value="ECO:0007669"/>
    <property type="project" value="UniProtKB-KW"/>
</dbReference>
<dbReference type="InterPro" id="IPR050988">
    <property type="entry name" value="Mannitol_DH/Oxidoreductase"/>
</dbReference>
<dbReference type="InterPro" id="IPR013118">
    <property type="entry name" value="Mannitol_DH_C"/>
</dbReference>
<evidence type="ECO:0000259" key="2">
    <source>
        <dbReference type="Pfam" id="PF01232"/>
    </source>
</evidence>
<dbReference type="PANTHER" id="PTHR43362:SF1">
    <property type="entry name" value="MANNITOL DEHYDROGENASE 2-RELATED"/>
    <property type="match status" value="1"/>
</dbReference>
<protein>
    <submittedName>
        <fullName evidence="4">Mannitol dehydrogenase family protein</fullName>
        <ecNumber evidence="4">1.1.1.-</ecNumber>
    </submittedName>
</protein>
<dbReference type="EC" id="1.1.1.-" evidence="4"/>
<dbReference type="SUPFAM" id="SSF51735">
    <property type="entry name" value="NAD(P)-binding Rossmann-fold domains"/>
    <property type="match status" value="1"/>
</dbReference>
<dbReference type="InterPro" id="IPR013328">
    <property type="entry name" value="6PGD_dom2"/>
</dbReference>
<dbReference type="RefSeq" id="WP_207467477.1">
    <property type="nucleotide sequence ID" value="NZ_JAFNAW010000015.1"/>
</dbReference>
<dbReference type="EMBL" id="JBHRTE010000048">
    <property type="protein sequence ID" value="MFC3168767.1"/>
    <property type="molecule type" value="Genomic_DNA"/>
</dbReference>
<feature type="domain" description="Mannitol dehydrogenase N-terminal" evidence="2">
    <location>
        <begin position="18"/>
        <end position="258"/>
    </location>
</feature>
<gene>
    <name evidence="4" type="ORF">ACFOD7_11985</name>
</gene>
<dbReference type="Pfam" id="PF01232">
    <property type="entry name" value="Mannitol_dh"/>
    <property type="match status" value="1"/>
</dbReference>
<dbReference type="SUPFAM" id="SSF48179">
    <property type="entry name" value="6-phosphogluconate dehydrogenase C-terminal domain-like"/>
    <property type="match status" value="1"/>
</dbReference>
<evidence type="ECO:0000313" key="5">
    <source>
        <dbReference type="Proteomes" id="UP001595557"/>
    </source>
</evidence>
<dbReference type="Gene3D" id="1.10.1040.10">
    <property type="entry name" value="N-(1-d-carboxylethyl)-l-norvaline Dehydrogenase, domain 2"/>
    <property type="match status" value="1"/>
</dbReference>
<dbReference type="Gene3D" id="3.40.50.720">
    <property type="entry name" value="NAD(P)-binding Rossmann-like Domain"/>
    <property type="match status" value="1"/>
</dbReference>
<dbReference type="InterPro" id="IPR008927">
    <property type="entry name" value="6-PGluconate_DH-like_C_sf"/>
</dbReference>
<dbReference type="InterPro" id="IPR000669">
    <property type="entry name" value="Mannitol_DH"/>
</dbReference>
<organism evidence="4 5">
    <name type="scientific">Paracoccus fontiphilus</name>
    <dbReference type="NCBI Taxonomy" id="1815556"/>
    <lineage>
        <taxon>Bacteria</taxon>
        <taxon>Pseudomonadati</taxon>
        <taxon>Pseudomonadota</taxon>
        <taxon>Alphaproteobacteria</taxon>
        <taxon>Rhodobacterales</taxon>
        <taxon>Paracoccaceae</taxon>
        <taxon>Paracoccus</taxon>
    </lineage>
</organism>
<reference evidence="5" key="1">
    <citation type="journal article" date="2019" name="Int. J. Syst. Evol. Microbiol.">
        <title>The Global Catalogue of Microorganisms (GCM) 10K type strain sequencing project: providing services to taxonomists for standard genome sequencing and annotation.</title>
        <authorList>
            <consortium name="The Broad Institute Genomics Platform"/>
            <consortium name="The Broad Institute Genome Sequencing Center for Infectious Disease"/>
            <person name="Wu L."/>
            <person name="Ma J."/>
        </authorList>
    </citation>
    <scope>NUCLEOTIDE SEQUENCE [LARGE SCALE GENOMIC DNA]</scope>
    <source>
        <strain evidence="5">KCTC 52239</strain>
    </source>
</reference>
<proteinExistence type="predicted"/>
<keyword evidence="1 4" id="KW-0560">Oxidoreductase</keyword>
<evidence type="ECO:0000313" key="4">
    <source>
        <dbReference type="EMBL" id="MFC3168767.1"/>
    </source>
</evidence>
<evidence type="ECO:0000259" key="3">
    <source>
        <dbReference type="Pfam" id="PF08125"/>
    </source>
</evidence>
<accession>A0ABV7IK46</accession>
<comment type="caution">
    <text evidence="4">The sequence shown here is derived from an EMBL/GenBank/DDBJ whole genome shotgun (WGS) entry which is preliminary data.</text>
</comment>
<dbReference type="Pfam" id="PF08125">
    <property type="entry name" value="Mannitol_dh_C"/>
    <property type="match status" value="1"/>
</dbReference>
<dbReference type="InterPro" id="IPR036291">
    <property type="entry name" value="NAD(P)-bd_dom_sf"/>
</dbReference>
<dbReference type="PANTHER" id="PTHR43362">
    <property type="entry name" value="MANNITOL DEHYDROGENASE DSF1-RELATED"/>
    <property type="match status" value="1"/>
</dbReference>
<feature type="domain" description="Mannitol dehydrogenase C-terminal" evidence="3">
    <location>
        <begin position="267"/>
        <end position="455"/>
    </location>
</feature>
<dbReference type="InterPro" id="IPR013131">
    <property type="entry name" value="Mannitol_DH_N"/>
</dbReference>
<dbReference type="Proteomes" id="UP001595557">
    <property type="component" value="Unassembled WGS sequence"/>
</dbReference>
<sequence>MEAGLHDRLHREPTTKAGIVHLGLGAFFRAHGAIYVAEAGGWGITGVSLQSPGTRDRLKPQGWAYTAVELGPDGEKPQVVTVLRDVLVAPEDPQAVLDAMAAPDTHIVSLTVTEKGYCHEPSTGRLNRDHPDIAHDLENPLPRSAPGFLVRALALRHAAGQPPFTVLCCDNLPDNGRVVRGVVGELARLIDPALADWIETNGAFPSTMVDRIVPATTPADLDRLEAATGTRDEAPVMHEPFRQWVIEDSFCGSRPAFERVGVQMVADVTPYEHMKLRMLNGTHSSLAYLGYLAGHETIADTMSDPVFAHFVRRLWRDEIIPALTPPPGEDLGAYAEALAARYANPAIRHRSWQIAMDGSQKLPQRILGTIAESRAAGRAVPGLTLAVAAWMRYASGRDERGAAIEVKDPLAPRLAALWRDDPAQTVAGFLAVAEVFPPALRDDAGFAANLTAALSGLVRDGARAMVAGVEAVG</sequence>